<evidence type="ECO:0000313" key="2">
    <source>
        <dbReference type="Proteomes" id="UP000078287"/>
    </source>
</evidence>
<accession>A0A178MBF7</accession>
<dbReference type="Proteomes" id="UP000078287">
    <property type="component" value="Unassembled WGS sequence"/>
</dbReference>
<keyword evidence="2" id="KW-1185">Reference proteome</keyword>
<dbReference type="STRING" id="1707952.A6A03_13390"/>
<protein>
    <submittedName>
        <fullName evidence="1">Uncharacterized protein</fullName>
    </submittedName>
</protein>
<dbReference type="AlphaFoldDB" id="A0A178MBF7"/>
<proteinExistence type="predicted"/>
<reference evidence="1 2" key="1">
    <citation type="submission" date="2016-04" db="EMBL/GenBank/DDBJ databases">
        <title>Chloroflexus islandicus sp. nov., a thermophilic filamentous anoxygenic phototrophic bacterium from geyser Strokkur (Iceland).</title>
        <authorList>
            <person name="Gaisin V.A."/>
            <person name="Kalashnikov A.M."/>
            <person name="Sukhacheva M.V."/>
            <person name="Grouzdev D.S."/>
            <person name="Ivanov T.M."/>
            <person name="Kuznetsov B."/>
            <person name="Gorlenko V.M."/>
        </authorList>
    </citation>
    <scope>NUCLEOTIDE SEQUENCE [LARGE SCALE GENOMIC DNA]</scope>
    <source>
        <strain evidence="2">isl-2</strain>
    </source>
</reference>
<dbReference type="OrthoDB" id="9835794at2"/>
<sequence>MYVQHMNEAGRALLAALETKDTSAIQASAKQFAQAVEAAWQAYLRGEVATQTRGQALPRTMHQFATVELPAKAADPQAWPAIARETRIFLNMLGVVAG</sequence>
<gene>
    <name evidence="1" type="ORF">A6A03_13390</name>
</gene>
<comment type="caution">
    <text evidence="1">The sequence shown here is derived from an EMBL/GenBank/DDBJ whole genome shotgun (WGS) entry which is preliminary data.</text>
</comment>
<organism evidence="1 2">
    <name type="scientific">Chloroflexus islandicus</name>
    <dbReference type="NCBI Taxonomy" id="1707952"/>
    <lineage>
        <taxon>Bacteria</taxon>
        <taxon>Bacillati</taxon>
        <taxon>Chloroflexota</taxon>
        <taxon>Chloroflexia</taxon>
        <taxon>Chloroflexales</taxon>
        <taxon>Chloroflexineae</taxon>
        <taxon>Chloroflexaceae</taxon>
        <taxon>Chloroflexus</taxon>
    </lineage>
</organism>
<dbReference type="EMBL" id="LWQS01000048">
    <property type="protein sequence ID" value="OAN46131.1"/>
    <property type="molecule type" value="Genomic_DNA"/>
</dbReference>
<name>A0A178MBF7_9CHLR</name>
<evidence type="ECO:0000313" key="1">
    <source>
        <dbReference type="EMBL" id="OAN46131.1"/>
    </source>
</evidence>